<proteinExistence type="inferred from homology"/>
<dbReference type="InterPro" id="IPR027417">
    <property type="entry name" value="P-loop_NTPase"/>
</dbReference>
<accession>A0ABV4DSB3</accession>
<dbReference type="RefSeq" id="WP_369943087.1">
    <property type="nucleotide sequence ID" value="NZ_JBCLUF010000042.1"/>
</dbReference>
<feature type="domain" description="ABC transporter" evidence="5">
    <location>
        <begin position="5"/>
        <end position="245"/>
    </location>
</feature>
<dbReference type="PANTHER" id="PTHR42798:SF7">
    <property type="entry name" value="ALPHA-D-RIBOSE 1-METHYLPHOSPHONATE 5-TRIPHOSPHATE SYNTHASE SUBUNIT PHNL"/>
    <property type="match status" value="1"/>
</dbReference>
<dbReference type="CDD" id="cd03255">
    <property type="entry name" value="ABC_MJ0796_LolCDE_FtsE"/>
    <property type="match status" value="1"/>
</dbReference>
<dbReference type="EMBL" id="JBCLUF010000042">
    <property type="protein sequence ID" value="MEY8663068.1"/>
    <property type="molecule type" value="Genomic_DNA"/>
</dbReference>
<comment type="similarity">
    <text evidence="1">Belongs to the ABC transporter superfamily.</text>
</comment>
<evidence type="ECO:0000313" key="7">
    <source>
        <dbReference type="Proteomes" id="UP001565236"/>
    </source>
</evidence>
<comment type="caution">
    <text evidence="6">The sequence shown here is derived from an EMBL/GenBank/DDBJ whole genome shotgun (WGS) entry which is preliminary data.</text>
</comment>
<keyword evidence="3" id="KW-0547">Nucleotide-binding</keyword>
<name>A0ABV4DSB3_9LACO</name>
<dbReference type="PROSITE" id="PS50893">
    <property type="entry name" value="ABC_TRANSPORTER_2"/>
    <property type="match status" value="1"/>
</dbReference>
<dbReference type="Pfam" id="PF00005">
    <property type="entry name" value="ABC_tran"/>
    <property type="match status" value="1"/>
</dbReference>
<evidence type="ECO:0000259" key="5">
    <source>
        <dbReference type="PROSITE" id="PS50893"/>
    </source>
</evidence>
<evidence type="ECO:0000256" key="3">
    <source>
        <dbReference type="ARBA" id="ARBA00022741"/>
    </source>
</evidence>
<dbReference type="GO" id="GO:0005524">
    <property type="term" value="F:ATP binding"/>
    <property type="evidence" value="ECO:0007669"/>
    <property type="project" value="UniProtKB-KW"/>
</dbReference>
<dbReference type="SMART" id="SM00382">
    <property type="entry name" value="AAA"/>
    <property type="match status" value="1"/>
</dbReference>
<reference evidence="6 7" key="1">
    <citation type="submission" date="2024-03" db="EMBL/GenBank/DDBJ databases">
        <title>Mouse gut bacterial collection (mGBC) of GemPharmatech.</title>
        <authorList>
            <person name="He Y."/>
            <person name="Dong L."/>
            <person name="Wu D."/>
            <person name="Gao X."/>
            <person name="Lin Z."/>
        </authorList>
    </citation>
    <scope>NUCLEOTIDE SEQUENCE [LARGE SCALE GENOMIC DNA]</scope>
    <source>
        <strain evidence="6 7">15-30</strain>
    </source>
</reference>
<keyword evidence="7" id="KW-1185">Reference proteome</keyword>
<evidence type="ECO:0000313" key="6">
    <source>
        <dbReference type="EMBL" id="MEY8663068.1"/>
    </source>
</evidence>
<dbReference type="Proteomes" id="UP001565236">
    <property type="component" value="Unassembled WGS sequence"/>
</dbReference>
<keyword evidence="2" id="KW-0813">Transport</keyword>
<protein>
    <submittedName>
        <fullName evidence="6">ABC transporter ATP-binding protein</fullName>
    </submittedName>
</protein>
<dbReference type="InterPro" id="IPR003439">
    <property type="entry name" value="ABC_transporter-like_ATP-bd"/>
</dbReference>
<evidence type="ECO:0000256" key="4">
    <source>
        <dbReference type="ARBA" id="ARBA00022840"/>
    </source>
</evidence>
<keyword evidence="4 6" id="KW-0067">ATP-binding</keyword>
<organism evidence="6 7">
    <name type="scientific">Ligilactobacillus faecis</name>
    <dbReference type="NCBI Taxonomy" id="762833"/>
    <lineage>
        <taxon>Bacteria</taxon>
        <taxon>Bacillati</taxon>
        <taxon>Bacillota</taxon>
        <taxon>Bacilli</taxon>
        <taxon>Lactobacillales</taxon>
        <taxon>Lactobacillaceae</taxon>
        <taxon>Ligilactobacillus</taxon>
    </lineage>
</organism>
<gene>
    <name evidence="6" type="ORF">AALT52_09345</name>
</gene>
<evidence type="ECO:0000256" key="2">
    <source>
        <dbReference type="ARBA" id="ARBA00022448"/>
    </source>
</evidence>
<dbReference type="Gene3D" id="3.40.50.300">
    <property type="entry name" value="P-loop containing nucleotide triphosphate hydrolases"/>
    <property type="match status" value="1"/>
</dbReference>
<dbReference type="InterPro" id="IPR003593">
    <property type="entry name" value="AAA+_ATPase"/>
</dbReference>
<dbReference type="InterPro" id="IPR017871">
    <property type="entry name" value="ABC_transporter-like_CS"/>
</dbReference>
<sequence length="251" mass="28062">MEELLKVEHARKVYQSRFKGVQVEALKDIQLEVKQGEYTAIMGESGSGKSTLLNMIATLDKPTSGHIYLNGDDLTQIKDKQAAAFRREHLGFVFQDFNLLDTLSVKDNILLPLVLSKKDIKQMKAKVQKLATDLLIDSLLEKYPYELSGGQRQRVAVARALITEPDLLLADEPTGALDSKTSDQLLDTFEAINQNGQTILMVTHSSLAASRAKRVLFIKDGIVYHQLYRGELSKQAFLEKITATMTSLLPR</sequence>
<dbReference type="PROSITE" id="PS00211">
    <property type="entry name" value="ABC_TRANSPORTER_1"/>
    <property type="match status" value="1"/>
</dbReference>
<dbReference type="InterPro" id="IPR017911">
    <property type="entry name" value="MacB-like_ATP-bd"/>
</dbReference>
<evidence type="ECO:0000256" key="1">
    <source>
        <dbReference type="ARBA" id="ARBA00005417"/>
    </source>
</evidence>
<dbReference type="PANTHER" id="PTHR42798">
    <property type="entry name" value="LIPOPROTEIN-RELEASING SYSTEM ATP-BINDING PROTEIN LOLD"/>
    <property type="match status" value="1"/>
</dbReference>
<dbReference type="SUPFAM" id="SSF52540">
    <property type="entry name" value="P-loop containing nucleoside triphosphate hydrolases"/>
    <property type="match status" value="1"/>
</dbReference>